<dbReference type="AlphaFoldDB" id="A0A7G1NQF3"/>
<gene>
    <name evidence="1" type="ORF">GCM10017668_57170</name>
</gene>
<dbReference type="EMBL" id="AP023439">
    <property type="protein sequence ID" value="BCL23874.1"/>
    <property type="molecule type" value="Genomic_DNA"/>
</dbReference>
<name>A0A7G1NQF3_9ACTN</name>
<accession>A0A7G1NQF3</accession>
<dbReference type="KEGG" id="stui:GCM10017668_57170"/>
<dbReference type="Proteomes" id="UP000516373">
    <property type="component" value="Chromosome"/>
</dbReference>
<proteinExistence type="predicted"/>
<protein>
    <submittedName>
        <fullName evidence="1">Uncharacterized protein</fullName>
    </submittedName>
</protein>
<evidence type="ECO:0000313" key="1">
    <source>
        <dbReference type="EMBL" id="BCL23874.1"/>
    </source>
</evidence>
<reference evidence="1 2" key="1">
    <citation type="journal article" date="2014" name="Int. J. Syst. Evol. Microbiol.">
        <title>Complete genome sequence of Corynebacterium casei LMG S-19264T (=DSM 44701T), isolated from a smear-ripened cheese.</title>
        <authorList>
            <consortium name="US DOE Joint Genome Institute (JGI-PGF)"/>
            <person name="Walter F."/>
            <person name="Albersmeier A."/>
            <person name="Kalinowski J."/>
            <person name="Ruckert C."/>
        </authorList>
    </citation>
    <scope>NUCLEOTIDE SEQUENCE [LARGE SCALE GENOMIC DNA]</scope>
    <source>
        <strain evidence="1 2">JCM 4255</strain>
    </source>
</reference>
<evidence type="ECO:0000313" key="2">
    <source>
        <dbReference type="Proteomes" id="UP000516373"/>
    </source>
</evidence>
<sequence>MADSLGEGTYDLVDLAHFHAADPGYGRRVEEAVHALREN</sequence>
<organism evidence="1 2">
    <name type="scientific">Streptomyces tuirus</name>
    <dbReference type="NCBI Taxonomy" id="68278"/>
    <lineage>
        <taxon>Bacteria</taxon>
        <taxon>Bacillati</taxon>
        <taxon>Actinomycetota</taxon>
        <taxon>Actinomycetes</taxon>
        <taxon>Kitasatosporales</taxon>
        <taxon>Streptomycetaceae</taxon>
        <taxon>Streptomyces</taxon>
    </lineage>
</organism>